<dbReference type="RefSeq" id="WP_127154416.1">
    <property type="nucleotide sequence ID" value="NZ_CP029042.1"/>
</dbReference>
<accession>A0A3S9YLG2</accession>
<reference evidence="1 2" key="1">
    <citation type="submission" date="2018-04" db="EMBL/GenBank/DDBJ databases">
        <title>Complete genome sequences of Streptomyces lydicus strain WYEC and characterization of antagonistic properties of biological control agents.</title>
        <authorList>
            <person name="Mariita R.M."/>
            <person name="Sello J.K."/>
        </authorList>
    </citation>
    <scope>NUCLEOTIDE SEQUENCE [LARGE SCALE GENOMIC DNA]</scope>
    <source>
        <strain evidence="1 2">WYEC 108</strain>
    </source>
</reference>
<proteinExistence type="predicted"/>
<evidence type="ECO:0000313" key="1">
    <source>
        <dbReference type="EMBL" id="AZS75688.1"/>
    </source>
</evidence>
<sequence>MTERAAPGPLYSVSTRAHCETVLRSFYTFHLEEGTGPIPLRIPDGHFTCARAYGTACIHEHACVRCSRLRPDPAQRDLVVEVRGNLIDRITQAEQQGQHSEIEGLRVSLSGAPRSVSSTQRPSSADQWTSGCRRSCIRLRQAGVCW</sequence>
<dbReference type="Proteomes" id="UP000275579">
    <property type="component" value="Chromosome"/>
</dbReference>
<dbReference type="AlphaFoldDB" id="A0A3S9YLG2"/>
<evidence type="ECO:0000313" key="2">
    <source>
        <dbReference type="Proteomes" id="UP000275579"/>
    </source>
</evidence>
<protein>
    <submittedName>
        <fullName evidence="1">Uncharacterized protein</fullName>
    </submittedName>
</protein>
<dbReference type="EMBL" id="CP029042">
    <property type="protein sequence ID" value="AZS75688.1"/>
    <property type="molecule type" value="Genomic_DNA"/>
</dbReference>
<name>A0A3S9YLG2_9ACTN</name>
<gene>
    <name evidence="1" type="ORF">DDE74_36610</name>
</gene>
<organism evidence="1 2">
    <name type="scientific">Streptomyces lydicus</name>
    <dbReference type="NCBI Taxonomy" id="47763"/>
    <lineage>
        <taxon>Bacteria</taxon>
        <taxon>Bacillati</taxon>
        <taxon>Actinomycetota</taxon>
        <taxon>Actinomycetes</taxon>
        <taxon>Kitasatosporales</taxon>
        <taxon>Streptomycetaceae</taxon>
        <taxon>Streptomyces</taxon>
    </lineage>
</organism>